<evidence type="ECO:0000256" key="1">
    <source>
        <dbReference type="ARBA" id="ARBA00007447"/>
    </source>
</evidence>
<proteinExistence type="inferred from homology"/>
<dbReference type="OrthoDB" id="2747330at2759"/>
<dbReference type="InterPro" id="IPR033121">
    <property type="entry name" value="PEPTIDASE_A1"/>
</dbReference>
<accession>A0A6A6VFR8</accession>
<dbReference type="PROSITE" id="PS51767">
    <property type="entry name" value="PEPTIDASE_A1"/>
    <property type="match status" value="1"/>
</dbReference>
<dbReference type="InterPro" id="IPR001461">
    <property type="entry name" value="Aspartic_peptidase_A1"/>
</dbReference>
<evidence type="ECO:0000313" key="5">
    <source>
        <dbReference type="Proteomes" id="UP000799440"/>
    </source>
</evidence>
<dbReference type="GO" id="GO:0006508">
    <property type="term" value="P:proteolysis"/>
    <property type="evidence" value="ECO:0007669"/>
    <property type="project" value="InterPro"/>
</dbReference>
<dbReference type="Proteomes" id="UP000799440">
    <property type="component" value="Unassembled WGS sequence"/>
</dbReference>
<sequence>VPIANGPREILKTYRKYHVEPPEHLVKAAELRSAQIAGMMAGGQGYDDSPKNENGTVYITPMRIGGVPLNLIVDTGSPDLWTYSDLQLPENRENHSYYNTSNGQLLEDYYFRTYYADYSGAYGPVYLDTVTIGPLSVPQQAIGAAEDVWYFDDTRADGILGLSFSEFSSIRPYPLNNFFDNLRPYLSAPVFAVSLTMNDVGSYDFGFIDHEKYASDLVWTDVNNTFGYWAFAASGFALRNYTFPDYHMDIITDTGTTLTYLDPMIVRLYYDLVPRARYSLVDGAWVFPCGSRLPDLTLLLENGEKLVAFGYQFNWEPLNPATPNICYGGLQSSEWPGFNILGATFLDSKYVVHEYREEASRLGFADR</sequence>
<dbReference type="PANTHER" id="PTHR47966:SF2">
    <property type="entry name" value="ASPERGILLOPEPSIN-1-RELATED"/>
    <property type="match status" value="1"/>
</dbReference>
<dbReference type="Gene3D" id="2.40.70.10">
    <property type="entry name" value="Acid Proteases"/>
    <property type="match status" value="2"/>
</dbReference>
<evidence type="ECO:0000259" key="3">
    <source>
        <dbReference type="PROSITE" id="PS51767"/>
    </source>
</evidence>
<comment type="similarity">
    <text evidence="1">Belongs to the peptidase A1 family.</text>
</comment>
<gene>
    <name evidence="4" type="ORF">M011DRAFT_389846</name>
</gene>
<organism evidence="4 5">
    <name type="scientific">Sporormia fimetaria CBS 119925</name>
    <dbReference type="NCBI Taxonomy" id="1340428"/>
    <lineage>
        <taxon>Eukaryota</taxon>
        <taxon>Fungi</taxon>
        <taxon>Dikarya</taxon>
        <taxon>Ascomycota</taxon>
        <taxon>Pezizomycotina</taxon>
        <taxon>Dothideomycetes</taxon>
        <taxon>Pleosporomycetidae</taxon>
        <taxon>Pleosporales</taxon>
        <taxon>Sporormiaceae</taxon>
        <taxon>Sporormia</taxon>
    </lineage>
</organism>
<evidence type="ECO:0000313" key="4">
    <source>
        <dbReference type="EMBL" id="KAF2749442.1"/>
    </source>
</evidence>
<feature type="active site" evidence="2">
    <location>
        <position position="74"/>
    </location>
</feature>
<dbReference type="PANTHER" id="PTHR47966">
    <property type="entry name" value="BETA-SITE APP-CLEAVING ENZYME, ISOFORM A-RELATED"/>
    <property type="match status" value="1"/>
</dbReference>
<dbReference type="PRINTS" id="PR00792">
    <property type="entry name" value="PEPSIN"/>
</dbReference>
<feature type="domain" description="Peptidase A1" evidence="3">
    <location>
        <begin position="58"/>
        <end position="365"/>
    </location>
</feature>
<name>A0A6A6VFR8_9PLEO</name>
<feature type="non-terminal residue" evidence="4">
    <location>
        <position position="367"/>
    </location>
</feature>
<keyword evidence="5" id="KW-1185">Reference proteome</keyword>
<protein>
    <submittedName>
        <fullName evidence="4">Aspergillopepsin A</fullName>
    </submittedName>
</protein>
<dbReference type="AlphaFoldDB" id="A0A6A6VFR8"/>
<evidence type="ECO:0000256" key="2">
    <source>
        <dbReference type="PIRSR" id="PIRSR601461-1"/>
    </source>
</evidence>
<dbReference type="GO" id="GO:0004190">
    <property type="term" value="F:aspartic-type endopeptidase activity"/>
    <property type="evidence" value="ECO:0007669"/>
    <property type="project" value="InterPro"/>
</dbReference>
<feature type="non-terminal residue" evidence="4">
    <location>
        <position position="1"/>
    </location>
</feature>
<dbReference type="EMBL" id="MU006566">
    <property type="protein sequence ID" value="KAF2749442.1"/>
    <property type="molecule type" value="Genomic_DNA"/>
</dbReference>
<dbReference type="Pfam" id="PF00026">
    <property type="entry name" value="Asp"/>
    <property type="match status" value="1"/>
</dbReference>
<reference evidence="4" key="1">
    <citation type="journal article" date="2020" name="Stud. Mycol.">
        <title>101 Dothideomycetes genomes: a test case for predicting lifestyles and emergence of pathogens.</title>
        <authorList>
            <person name="Haridas S."/>
            <person name="Albert R."/>
            <person name="Binder M."/>
            <person name="Bloem J."/>
            <person name="Labutti K."/>
            <person name="Salamov A."/>
            <person name="Andreopoulos B."/>
            <person name="Baker S."/>
            <person name="Barry K."/>
            <person name="Bills G."/>
            <person name="Bluhm B."/>
            <person name="Cannon C."/>
            <person name="Castanera R."/>
            <person name="Culley D."/>
            <person name="Daum C."/>
            <person name="Ezra D."/>
            <person name="Gonzalez J."/>
            <person name="Henrissat B."/>
            <person name="Kuo A."/>
            <person name="Liang C."/>
            <person name="Lipzen A."/>
            <person name="Lutzoni F."/>
            <person name="Magnuson J."/>
            <person name="Mondo S."/>
            <person name="Nolan M."/>
            <person name="Ohm R."/>
            <person name="Pangilinan J."/>
            <person name="Park H.-J."/>
            <person name="Ramirez L."/>
            <person name="Alfaro M."/>
            <person name="Sun H."/>
            <person name="Tritt A."/>
            <person name="Yoshinaga Y."/>
            <person name="Zwiers L.-H."/>
            <person name="Turgeon B."/>
            <person name="Goodwin S."/>
            <person name="Spatafora J."/>
            <person name="Crous P."/>
            <person name="Grigoriev I."/>
        </authorList>
    </citation>
    <scope>NUCLEOTIDE SEQUENCE</scope>
    <source>
        <strain evidence="4">CBS 119925</strain>
    </source>
</reference>
<feature type="active site" evidence="2">
    <location>
        <position position="253"/>
    </location>
</feature>
<dbReference type="InterPro" id="IPR021109">
    <property type="entry name" value="Peptidase_aspartic_dom_sf"/>
</dbReference>
<dbReference type="SUPFAM" id="SSF50630">
    <property type="entry name" value="Acid proteases"/>
    <property type="match status" value="1"/>
</dbReference>